<dbReference type="Pfam" id="PF00291">
    <property type="entry name" value="PALP"/>
    <property type="match status" value="1"/>
</dbReference>
<keyword evidence="5" id="KW-0028">Amino-acid biosynthesis</keyword>
<evidence type="ECO:0000259" key="12">
    <source>
        <dbReference type="Pfam" id="PF00291"/>
    </source>
</evidence>
<dbReference type="AlphaFoldDB" id="A0A0R1RB33"/>
<evidence type="ECO:0000256" key="9">
    <source>
        <dbReference type="ARBA" id="ARBA00047931"/>
    </source>
</evidence>
<dbReference type="NCBIfam" id="TIGR01136">
    <property type="entry name" value="cysKM"/>
    <property type="match status" value="1"/>
</dbReference>
<keyword evidence="14" id="KW-1185">Reference proteome</keyword>
<evidence type="ECO:0000313" key="14">
    <source>
        <dbReference type="Proteomes" id="UP000051999"/>
    </source>
</evidence>
<dbReference type="CDD" id="cd01561">
    <property type="entry name" value="CBS_like"/>
    <property type="match status" value="1"/>
</dbReference>
<dbReference type="InterPro" id="IPR036052">
    <property type="entry name" value="TrpB-like_PALP_sf"/>
</dbReference>
<comment type="pathway">
    <text evidence="2">Amino-acid biosynthesis; L-cysteine biosynthesis; L-cysteine from L-serine: step 2/2.</text>
</comment>
<dbReference type="UniPathway" id="UPA00136">
    <property type="reaction ID" value="UER00200"/>
</dbReference>
<dbReference type="InterPro" id="IPR001926">
    <property type="entry name" value="TrpB-like_PALP"/>
</dbReference>
<feature type="modified residue" description="N6-(pyridoxal phosphate)lysine" evidence="11">
    <location>
        <position position="44"/>
    </location>
</feature>
<dbReference type="InterPro" id="IPR005856">
    <property type="entry name" value="Cys_synth"/>
</dbReference>
<protein>
    <recommendedName>
        <fullName evidence="4">cysteine synthase</fullName>
        <ecNumber evidence="4">2.5.1.47</ecNumber>
    </recommendedName>
</protein>
<dbReference type="InterPro" id="IPR050214">
    <property type="entry name" value="Cys_Synth/Cystath_Beta-Synth"/>
</dbReference>
<feature type="binding site" evidence="10">
    <location>
        <position position="265"/>
    </location>
    <ligand>
        <name>pyridoxal 5'-phosphate</name>
        <dbReference type="ChEBI" id="CHEBI:597326"/>
    </ligand>
</feature>
<evidence type="ECO:0000256" key="2">
    <source>
        <dbReference type="ARBA" id="ARBA00004962"/>
    </source>
</evidence>
<feature type="binding site" evidence="10">
    <location>
        <begin position="177"/>
        <end position="181"/>
    </location>
    <ligand>
        <name>pyridoxal 5'-phosphate</name>
        <dbReference type="ChEBI" id="CHEBI:597326"/>
    </ligand>
</feature>
<keyword evidence="6" id="KW-0808">Transferase</keyword>
<evidence type="ECO:0000256" key="6">
    <source>
        <dbReference type="ARBA" id="ARBA00022679"/>
    </source>
</evidence>
<evidence type="ECO:0000256" key="1">
    <source>
        <dbReference type="ARBA" id="ARBA00001933"/>
    </source>
</evidence>
<dbReference type="EC" id="2.5.1.47" evidence="4"/>
<evidence type="ECO:0000313" key="13">
    <source>
        <dbReference type="EMBL" id="KRL53646.1"/>
    </source>
</evidence>
<evidence type="ECO:0000256" key="3">
    <source>
        <dbReference type="ARBA" id="ARBA00007103"/>
    </source>
</evidence>
<comment type="similarity">
    <text evidence="3">Belongs to the cysteine synthase/cystathionine beta-synthase family.</text>
</comment>
<gene>
    <name evidence="13" type="ORF">FD35_GL001012</name>
</gene>
<dbReference type="SUPFAM" id="SSF53686">
    <property type="entry name" value="Tryptophan synthase beta subunit-like PLP-dependent enzymes"/>
    <property type="match status" value="1"/>
</dbReference>
<feature type="domain" description="Tryptophan synthase beta chain-like PALP" evidence="12">
    <location>
        <begin position="8"/>
        <end position="290"/>
    </location>
</feature>
<comment type="catalytic activity">
    <reaction evidence="9">
        <text>O-acetyl-L-serine + hydrogen sulfide = L-cysteine + acetate</text>
        <dbReference type="Rhea" id="RHEA:14829"/>
        <dbReference type="ChEBI" id="CHEBI:29919"/>
        <dbReference type="ChEBI" id="CHEBI:30089"/>
        <dbReference type="ChEBI" id="CHEBI:35235"/>
        <dbReference type="ChEBI" id="CHEBI:58340"/>
        <dbReference type="EC" id="2.5.1.47"/>
    </reaction>
</comment>
<dbReference type="eggNOG" id="COG0031">
    <property type="taxonomic scope" value="Bacteria"/>
</dbReference>
<name>A0A0R1RB33_9LACO</name>
<proteinExistence type="inferred from homology"/>
<dbReference type="STRING" id="1114972.FD35_GL001012"/>
<dbReference type="PATRIC" id="fig|1114972.6.peg.1023"/>
<evidence type="ECO:0000256" key="11">
    <source>
        <dbReference type="PIRSR" id="PIRSR605856-51"/>
    </source>
</evidence>
<reference evidence="13 14" key="1">
    <citation type="journal article" date="2015" name="Genome Announc.">
        <title>Expanding the biotechnology potential of lactobacilli through comparative genomics of 213 strains and associated genera.</title>
        <authorList>
            <person name="Sun Z."/>
            <person name="Harris H.M."/>
            <person name="McCann A."/>
            <person name="Guo C."/>
            <person name="Argimon S."/>
            <person name="Zhang W."/>
            <person name="Yang X."/>
            <person name="Jeffery I.B."/>
            <person name="Cooney J.C."/>
            <person name="Kagawa T.F."/>
            <person name="Liu W."/>
            <person name="Song Y."/>
            <person name="Salvetti E."/>
            <person name="Wrobel A."/>
            <person name="Rasinkangas P."/>
            <person name="Parkhill J."/>
            <person name="Rea M.C."/>
            <person name="O'Sullivan O."/>
            <person name="Ritari J."/>
            <person name="Douillard F.P."/>
            <person name="Paul Ross R."/>
            <person name="Yang R."/>
            <person name="Briner A.E."/>
            <person name="Felis G.E."/>
            <person name="de Vos W.M."/>
            <person name="Barrangou R."/>
            <person name="Klaenhammer T.R."/>
            <person name="Caufield P.W."/>
            <person name="Cui Y."/>
            <person name="Zhang H."/>
            <person name="O'Toole P.W."/>
        </authorList>
    </citation>
    <scope>NUCLEOTIDE SEQUENCE [LARGE SCALE GENOMIC DNA]</scope>
    <source>
        <strain evidence="13 14">DSM 15814</strain>
    </source>
</reference>
<feature type="binding site" evidence="10">
    <location>
        <position position="74"/>
    </location>
    <ligand>
        <name>pyridoxal 5'-phosphate</name>
        <dbReference type="ChEBI" id="CHEBI:597326"/>
    </ligand>
</feature>
<dbReference type="FunFam" id="3.40.50.1100:FF:000006">
    <property type="entry name" value="Cysteine synthase"/>
    <property type="match status" value="1"/>
</dbReference>
<keyword evidence="7 10" id="KW-0663">Pyridoxal phosphate</keyword>
<dbReference type="OrthoDB" id="9808024at2"/>
<evidence type="ECO:0000256" key="8">
    <source>
        <dbReference type="ARBA" id="ARBA00023192"/>
    </source>
</evidence>
<comment type="caution">
    <text evidence="13">The sequence shown here is derived from an EMBL/GenBank/DDBJ whole genome shotgun (WGS) entry which is preliminary data.</text>
</comment>
<dbReference type="InterPro" id="IPR005859">
    <property type="entry name" value="CysK"/>
</dbReference>
<dbReference type="RefSeq" id="WP_017260733.1">
    <property type="nucleotide sequence ID" value="NZ_AUAW01000019.1"/>
</dbReference>
<keyword evidence="8" id="KW-0198">Cysteine biosynthesis</keyword>
<organism evidence="13 14">
    <name type="scientific">Furfurilactobacillus rossiae DSM 15814</name>
    <dbReference type="NCBI Taxonomy" id="1114972"/>
    <lineage>
        <taxon>Bacteria</taxon>
        <taxon>Bacillati</taxon>
        <taxon>Bacillota</taxon>
        <taxon>Bacilli</taxon>
        <taxon>Lactobacillales</taxon>
        <taxon>Lactobacillaceae</taxon>
        <taxon>Furfurilactobacillus</taxon>
    </lineage>
</organism>
<dbReference type="GO" id="GO:0004124">
    <property type="term" value="F:cysteine synthase activity"/>
    <property type="evidence" value="ECO:0007669"/>
    <property type="project" value="UniProtKB-EC"/>
</dbReference>
<dbReference type="PANTHER" id="PTHR10314">
    <property type="entry name" value="CYSTATHIONINE BETA-SYNTHASE"/>
    <property type="match status" value="1"/>
</dbReference>
<dbReference type="Proteomes" id="UP000051999">
    <property type="component" value="Unassembled WGS sequence"/>
</dbReference>
<evidence type="ECO:0000256" key="10">
    <source>
        <dbReference type="PIRSR" id="PIRSR605856-50"/>
    </source>
</evidence>
<evidence type="ECO:0000256" key="4">
    <source>
        <dbReference type="ARBA" id="ARBA00012681"/>
    </source>
</evidence>
<dbReference type="Gene3D" id="3.40.50.1100">
    <property type="match status" value="2"/>
</dbReference>
<dbReference type="NCBIfam" id="TIGR01139">
    <property type="entry name" value="cysK"/>
    <property type="match status" value="1"/>
</dbReference>
<dbReference type="EMBL" id="AZFF01000017">
    <property type="protein sequence ID" value="KRL53646.1"/>
    <property type="molecule type" value="Genomic_DNA"/>
</dbReference>
<sequence length="305" mass="32107">MIKKENILDYIGHTPIVKLQRSVPDGAADVYVKLEFFNEAGSVKDRVALKMIEAAETAGTLTPDMTLIEPTSGNTGIGIAAVAAAKGYHAVLVMPDTASKERKQIMKAYGAELIETPGSEGITGAINLVNDKLKEGGYFRLGQFINELNPQAHYETTGPEIVDYFDGTPDVFVAGIGTDGTISGAGRFLRETNKDVEIIGVEPATSAVLNGGQPGKHPIQGIGTGFVPDVLDTHVYDSVTDVTGDDAVATARSIARQEGIMLGFSGGAAVWAAIERAKTLGTGHKVLALAADNGERYLSTPLYAD</sequence>
<comment type="cofactor">
    <cofactor evidence="1 10">
        <name>pyridoxal 5'-phosphate</name>
        <dbReference type="ChEBI" id="CHEBI:597326"/>
    </cofactor>
</comment>
<dbReference type="GO" id="GO:0006535">
    <property type="term" value="P:cysteine biosynthetic process from serine"/>
    <property type="evidence" value="ECO:0007669"/>
    <property type="project" value="InterPro"/>
</dbReference>
<accession>A0A0R1RB33</accession>
<evidence type="ECO:0000256" key="5">
    <source>
        <dbReference type="ARBA" id="ARBA00022605"/>
    </source>
</evidence>
<evidence type="ECO:0000256" key="7">
    <source>
        <dbReference type="ARBA" id="ARBA00022898"/>
    </source>
</evidence>